<evidence type="ECO:0000256" key="2">
    <source>
        <dbReference type="ARBA" id="ARBA00022723"/>
    </source>
</evidence>
<accession>A0A6A6XTS9</accession>
<evidence type="ECO:0000313" key="7">
    <source>
        <dbReference type="Proteomes" id="UP000799757"/>
    </source>
</evidence>
<dbReference type="InterPro" id="IPR050613">
    <property type="entry name" value="Sec_Metabolite_Reg"/>
</dbReference>
<protein>
    <recommendedName>
        <fullName evidence="5">Zn(2)-C6 fungal-type domain-containing protein</fullName>
    </recommendedName>
</protein>
<dbReference type="PANTHER" id="PTHR31001">
    <property type="entry name" value="UNCHARACTERIZED TRANSCRIPTIONAL REGULATORY PROTEIN"/>
    <property type="match status" value="1"/>
</dbReference>
<evidence type="ECO:0000256" key="1">
    <source>
        <dbReference type="ARBA" id="ARBA00004123"/>
    </source>
</evidence>
<feature type="compositionally biased region" description="Basic and acidic residues" evidence="4">
    <location>
        <begin position="56"/>
        <end position="69"/>
    </location>
</feature>
<feature type="domain" description="Zn(2)-C6 fungal-type" evidence="5">
    <location>
        <begin position="12"/>
        <end position="43"/>
    </location>
</feature>
<name>A0A6A6XTS9_9PLEO</name>
<dbReference type="InterPro" id="IPR001138">
    <property type="entry name" value="Zn2Cys6_DnaBD"/>
</dbReference>
<evidence type="ECO:0000259" key="5">
    <source>
        <dbReference type="PROSITE" id="PS50048"/>
    </source>
</evidence>
<dbReference type="GO" id="GO:0008270">
    <property type="term" value="F:zinc ion binding"/>
    <property type="evidence" value="ECO:0007669"/>
    <property type="project" value="InterPro"/>
</dbReference>
<evidence type="ECO:0000256" key="4">
    <source>
        <dbReference type="SAM" id="MobiDB-lite"/>
    </source>
</evidence>
<reference evidence="6" key="1">
    <citation type="journal article" date="2020" name="Stud. Mycol.">
        <title>101 Dothideomycetes genomes: a test case for predicting lifestyles and emergence of pathogens.</title>
        <authorList>
            <person name="Haridas S."/>
            <person name="Albert R."/>
            <person name="Binder M."/>
            <person name="Bloem J."/>
            <person name="Labutti K."/>
            <person name="Salamov A."/>
            <person name="Andreopoulos B."/>
            <person name="Baker S."/>
            <person name="Barry K."/>
            <person name="Bills G."/>
            <person name="Bluhm B."/>
            <person name="Cannon C."/>
            <person name="Castanera R."/>
            <person name="Culley D."/>
            <person name="Daum C."/>
            <person name="Ezra D."/>
            <person name="Gonzalez J."/>
            <person name="Henrissat B."/>
            <person name="Kuo A."/>
            <person name="Liang C."/>
            <person name="Lipzen A."/>
            <person name="Lutzoni F."/>
            <person name="Magnuson J."/>
            <person name="Mondo S."/>
            <person name="Nolan M."/>
            <person name="Ohm R."/>
            <person name="Pangilinan J."/>
            <person name="Park H.-J."/>
            <person name="Ramirez L."/>
            <person name="Alfaro M."/>
            <person name="Sun H."/>
            <person name="Tritt A."/>
            <person name="Yoshinaga Y."/>
            <person name="Zwiers L.-H."/>
            <person name="Turgeon B."/>
            <person name="Goodwin S."/>
            <person name="Spatafora J."/>
            <person name="Crous P."/>
            <person name="Grigoriev I."/>
        </authorList>
    </citation>
    <scope>NUCLEOTIDE SEQUENCE</scope>
    <source>
        <strain evidence="6">CBS 109.77</strain>
    </source>
</reference>
<evidence type="ECO:0000256" key="3">
    <source>
        <dbReference type="ARBA" id="ARBA00023242"/>
    </source>
</evidence>
<organism evidence="6 7">
    <name type="scientific">Melanomma pulvis-pyrius CBS 109.77</name>
    <dbReference type="NCBI Taxonomy" id="1314802"/>
    <lineage>
        <taxon>Eukaryota</taxon>
        <taxon>Fungi</taxon>
        <taxon>Dikarya</taxon>
        <taxon>Ascomycota</taxon>
        <taxon>Pezizomycotina</taxon>
        <taxon>Dothideomycetes</taxon>
        <taxon>Pleosporomycetidae</taxon>
        <taxon>Pleosporales</taxon>
        <taxon>Melanommataceae</taxon>
        <taxon>Melanomma</taxon>
    </lineage>
</organism>
<comment type="subcellular location">
    <subcellularLocation>
        <location evidence="1">Nucleus</location>
    </subcellularLocation>
</comment>
<sequence length="616" mass="70404">MQNTGKKRLVSTCIPCYTRKQRCNREYPCNHCARRRRPEGCVYSAQVNQTTSQQETGKEKTHTDKDRRNTSLSLGSASEWTQYTSPLPNSSSTSSLPKLFGYFEDSDSNTLALLRKVSSFRKKDLGFDEDESHHTNSPVLLVDASDEVQRNIERFPDRPILDFLVQYFVAEVNWMDQLVHPPWFLVHYQQWWTKIDRLHRVIDVDFAVLILRICSYASQFLPSPSYTLDKIRGVLLADVCSTCDEIADNLTAICSHLDDRGSLFRVQHLAFLGLRRQNEGRTSAFWEALSRAIQVAQNIGIHSNRSTSNHCFDELEKEMRRRTFCSLYVWDTHLSRKLDRIRFLPNSIGHGNWPQMRLVYCTNGVETEADAPEEFTERLLQARLSDFWGRFSSTQGDEYDMTAAEERYEKFRKEFLMTLPTAFALQPNKEWDNRLAKLPLQRQLLHIAIFDSLCWNFRQLLFHSPNDILNLPAYKLVLLASQKRSLAVAALHVLDGVSALHAMLGGCHTRFVGLVFSTFEAAVLLVSLCLDPSFPGDYHDGPSMATIKTHKADPLRAGMADVTRDTCLQAVQDALSRLSMLAEVSNIAEAGTQTLTRLLGKMTISNFILSRRMQAR</sequence>
<gene>
    <name evidence="6" type="ORF">K505DRAFT_346071</name>
</gene>
<dbReference type="Proteomes" id="UP000799757">
    <property type="component" value="Unassembled WGS sequence"/>
</dbReference>
<dbReference type="Pfam" id="PF04082">
    <property type="entry name" value="Fungal_trans"/>
    <property type="match status" value="1"/>
</dbReference>
<dbReference type="InterPro" id="IPR007219">
    <property type="entry name" value="XnlR_reg_dom"/>
</dbReference>
<dbReference type="GO" id="GO:0000981">
    <property type="term" value="F:DNA-binding transcription factor activity, RNA polymerase II-specific"/>
    <property type="evidence" value="ECO:0007669"/>
    <property type="project" value="InterPro"/>
</dbReference>
<dbReference type="Gene3D" id="4.10.240.10">
    <property type="entry name" value="Zn(2)-C6 fungal-type DNA-binding domain"/>
    <property type="match status" value="1"/>
</dbReference>
<feature type="compositionally biased region" description="Polar residues" evidence="4">
    <location>
        <begin position="46"/>
        <end position="55"/>
    </location>
</feature>
<dbReference type="EMBL" id="MU001769">
    <property type="protein sequence ID" value="KAF2799144.1"/>
    <property type="molecule type" value="Genomic_DNA"/>
</dbReference>
<dbReference type="CDD" id="cd12148">
    <property type="entry name" value="fungal_TF_MHR"/>
    <property type="match status" value="1"/>
</dbReference>
<dbReference type="GO" id="GO:0005634">
    <property type="term" value="C:nucleus"/>
    <property type="evidence" value="ECO:0007669"/>
    <property type="project" value="UniProtKB-SubCell"/>
</dbReference>
<dbReference type="SUPFAM" id="SSF57701">
    <property type="entry name" value="Zn2/Cys6 DNA-binding domain"/>
    <property type="match status" value="1"/>
</dbReference>
<feature type="region of interest" description="Disordered" evidence="4">
    <location>
        <begin position="46"/>
        <end position="75"/>
    </location>
</feature>
<dbReference type="GO" id="GO:0006351">
    <property type="term" value="P:DNA-templated transcription"/>
    <property type="evidence" value="ECO:0007669"/>
    <property type="project" value="InterPro"/>
</dbReference>
<keyword evidence="3" id="KW-0539">Nucleus</keyword>
<dbReference type="GO" id="GO:0003677">
    <property type="term" value="F:DNA binding"/>
    <property type="evidence" value="ECO:0007669"/>
    <property type="project" value="InterPro"/>
</dbReference>
<proteinExistence type="predicted"/>
<dbReference type="PROSITE" id="PS50048">
    <property type="entry name" value="ZN2_CY6_FUNGAL_2"/>
    <property type="match status" value="1"/>
</dbReference>
<keyword evidence="7" id="KW-1185">Reference proteome</keyword>
<dbReference type="InterPro" id="IPR036864">
    <property type="entry name" value="Zn2-C6_fun-type_DNA-bd_sf"/>
</dbReference>
<evidence type="ECO:0000313" key="6">
    <source>
        <dbReference type="EMBL" id="KAF2799144.1"/>
    </source>
</evidence>
<dbReference type="OrthoDB" id="5344325at2759"/>
<dbReference type="AlphaFoldDB" id="A0A6A6XTS9"/>
<dbReference type="PANTHER" id="PTHR31001:SF87">
    <property type="entry name" value="COL-21"/>
    <property type="match status" value="1"/>
</dbReference>
<keyword evidence="2" id="KW-0479">Metal-binding</keyword>